<evidence type="ECO:0000313" key="2">
    <source>
        <dbReference type="EMBL" id="CFW94653.1"/>
    </source>
</evidence>
<dbReference type="EMBL" id="HACL01000359">
    <property type="protein sequence ID" value="CFW94653.1"/>
    <property type="molecule type" value="Transcribed_RNA"/>
</dbReference>
<reference evidence="2" key="1">
    <citation type="submission" date="2015-03" db="EMBL/GenBank/DDBJ databases">
        <title>Long non-coding RNA discovery across the genus Anopheles reveals conserved secondary structures within and beyond the Gambiae complex.</title>
        <authorList>
            <person name="Jenkins A."/>
            <person name="Waterhouse R."/>
            <person name="Muskavitch M."/>
        </authorList>
    </citation>
    <scope>NUCLEOTIDE SEQUENCE</scope>
    <source>
        <tissue evidence="2">Whole body</tissue>
    </source>
</reference>
<name>A0A0E4C7A6_ANOGA</name>
<accession>A0A0E4C7A6</accession>
<dbReference type="AlphaFoldDB" id="A0A0E4C7A6"/>
<protein>
    <submittedName>
        <fullName evidence="2">Uncharacterized protein</fullName>
    </submittedName>
</protein>
<sequence>MSKRSVRRVCPTADNDALAQRLSNENDSINDTSSSNTMEQEEISQEFTTVNRKKGSARQLSTRKTSAGPPANPPAAPATPLAGRKVNPTSELNFKPPPIVVKTIPVAELRPELQSRGFTPQFQLSDIGTIHCHSLQG</sequence>
<proteinExistence type="predicted"/>
<organism evidence="2">
    <name type="scientific">Anopheles gambiae</name>
    <name type="common">African malaria mosquito</name>
    <dbReference type="NCBI Taxonomy" id="7165"/>
    <lineage>
        <taxon>Eukaryota</taxon>
        <taxon>Metazoa</taxon>
        <taxon>Ecdysozoa</taxon>
        <taxon>Arthropoda</taxon>
        <taxon>Hexapoda</taxon>
        <taxon>Insecta</taxon>
        <taxon>Pterygota</taxon>
        <taxon>Neoptera</taxon>
        <taxon>Endopterygota</taxon>
        <taxon>Diptera</taxon>
        <taxon>Nematocera</taxon>
        <taxon>Culicoidea</taxon>
        <taxon>Culicidae</taxon>
        <taxon>Anophelinae</taxon>
        <taxon>Anopheles</taxon>
    </lineage>
</organism>
<evidence type="ECO:0000256" key="1">
    <source>
        <dbReference type="SAM" id="MobiDB-lite"/>
    </source>
</evidence>
<feature type="region of interest" description="Disordered" evidence="1">
    <location>
        <begin position="1"/>
        <end position="96"/>
    </location>
</feature>
<feature type="compositionally biased region" description="Low complexity" evidence="1">
    <location>
        <begin position="23"/>
        <end position="37"/>
    </location>
</feature>